<feature type="domain" description="HTH gntR-type" evidence="5">
    <location>
        <begin position="36"/>
        <end position="103"/>
    </location>
</feature>
<evidence type="ECO:0000313" key="7">
    <source>
        <dbReference type="Proteomes" id="UP001500630"/>
    </source>
</evidence>
<dbReference type="Gene3D" id="1.20.120.530">
    <property type="entry name" value="GntR ligand-binding domain-like"/>
    <property type="match status" value="1"/>
</dbReference>
<dbReference type="InterPro" id="IPR011711">
    <property type="entry name" value="GntR_C"/>
</dbReference>
<dbReference type="InterPro" id="IPR008920">
    <property type="entry name" value="TF_FadR/GntR_C"/>
</dbReference>
<proteinExistence type="predicted"/>
<evidence type="ECO:0000256" key="2">
    <source>
        <dbReference type="ARBA" id="ARBA00023125"/>
    </source>
</evidence>
<dbReference type="SMART" id="SM00345">
    <property type="entry name" value="HTH_GNTR"/>
    <property type="match status" value="1"/>
</dbReference>
<dbReference type="RefSeq" id="WP_345570173.1">
    <property type="nucleotide sequence ID" value="NZ_BAABDQ010000022.1"/>
</dbReference>
<keyword evidence="3" id="KW-0804">Transcription</keyword>
<dbReference type="EMBL" id="BAABDQ010000022">
    <property type="protein sequence ID" value="GAA3585735.1"/>
    <property type="molecule type" value="Genomic_DNA"/>
</dbReference>
<dbReference type="SUPFAM" id="SSF48008">
    <property type="entry name" value="GntR ligand-binding domain-like"/>
    <property type="match status" value="1"/>
</dbReference>
<dbReference type="PANTHER" id="PTHR43537">
    <property type="entry name" value="TRANSCRIPTIONAL REGULATOR, GNTR FAMILY"/>
    <property type="match status" value="1"/>
</dbReference>
<name>A0ABP6YKY7_9ACTN</name>
<dbReference type="Gene3D" id="1.10.10.10">
    <property type="entry name" value="Winged helix-like DNA-binding domain superfamily/Winged helix DNA-binding domain"/>
    <property type="match status" value="1"/>
</dbReference>
<dbReference type="InterPro" id="IPR036388">
    <property type="entry name" value="WH-like_DNA-bd_sf"/>
</dbReference>
<dbReference type="Pfam" id="PF07729">
    <property type="entry name" value="FCD"/>
    <property type="match status" value="1"/>
</dbReference>
<dbReference type="CDD" id="cd07377">
    <property type="entry name" value="WHTH_GntR"/>
    <property type="match status" value="1"/>
</dbReference>
<dbReference type="SMART" id="SM00895">
    <property type="entry name" value="FCD"/>
    <property type="match status" value="1"/>
</dbReference>
<sequence>MCGPFRLGQTMTPAMLGRDDHTRPMPAIASDDTAITTKADQIAQAIEEMIVAGRLAPGTVLRQDELSHRFGVSRTPIREALRQLAAVGLVSFTPNRGVRVRALDRDEWAQTFLARAALEGAAAELAAQHLTDECLAEMDAANAEFSRQTALLRDPGVSGSERERASFAWVAANEDFHTAIIRAAGAPLFERLIAGLRRVFSGEARWSPGSPADKLYETNLRQHEAIRHALAVRNGPAARILVQDHIMDSWHLLQAVLDEPSS</sequence>
<protein>
    <submittedName>
        <fullName evidence="6">GntR family transcriptional regulator</fullName>
    </submittedName>
</protein>
<dbReference type="Proteomes" id="UP001500630">
    <property type="component" value="Unassembled WGS sequence"/>
</dbReference>
<evidence type="ECO:0000256" key="1">
    <source>
        <dbReference type="ARBA" id="ARBA00023015"/>
    </source>
</evidence>
<evidence type="ECO:0000256" key="4">
    <source>
        <dbReference type="SAM" id="MobiDB-lite"/>
    </source>
</evidence>
<dbReference type="PRINTS" id="PR00035">
    <property type="entry name" value="HTHGNTR"/>
</dbReference>
<dbReference type="PROSITE" id="PS50949">
    <property type="entry name" value="HTH_GNTR"/>
    <property type="match status" value="1"/>
</dbReference>
<accession>A0ABP6YKY7</accession>
<comment type="caution">
    <text evidence="6">The sequence shown here is derived from an EMBL/GenBank/DDBJ whole genome shotgun (WGS) entry which is preliminary data.</text>
</comment>
<dbReference type="InterPro" id="IPR000524">
    <property type="entry name" value="Tscrpt_reg_HTH_GntR"/>
</dbReference>
<keyword evidence="1" id="KW-0805">Transcription regulation</keyword>
<evidence type="ECO:0000259" key="5">
    <source>
        <dbReference type="PROSITE" id="PS50949"/>
    </source>
</evidence>
<evidence type="ECO:0000313" key="6">
    <source>
        <dbReference type="EMBL" id="GAA3585735.1"/>
    </source>
</evidence>
<gene>
    <name evidence="6" type="ORF">GCM10022419_079730</name>
</gene>
<keyword evidence="2" id="KW-0238">DNA-binding</keyword>
<evidence type="ECO:0000256" key="3">
    <source>
        <dbReference type="ARBA" id="ARBA00023163"/>
    </source>
</evidence>
<organism evidence="6 7">
    <name type="scientific">Nonomuraea rosea</name>
    <dbReference type="NCBI Taxonomy" id="638574"/>
    <lineage>
        <taxon>Bacteria</taxon>
        <taxon>Bacillati</taxon>
        <taxon>Actinomycetota</taxon>
        <taxon>Actinomycetes</taxon>
        <taxon>Streptosporangiales</taxon>
        <taxon>Streptosporangiaceae</taxon>
        <taxon>Nonomuraea</taxon>
    </lineage>
</organism>
<dbReference type="PANTHER" id="PTHR43537:SF49">
    <property type="entry name" value="TRANSCRIPTIONAL REGULATORY PROTEIN"/>
    <property type="match status" value="1"/>
</dbReference>
<dbReference type="InterPro" id="IPR036390">
    <property type="entry name" value="WH_DNA-bd_sf"/>
</dbReference>
<reference evidence="7" key="1">
    <citation type="journal article" date="2019" name="Int. J. Syst. Evol. Microbiol.">
        <title>The Global Catalogue of Microorganisms (GCM) 10K type strain sequencing project: providing services to taxonomists for standard genome sequencing and annotation.</title>
        <authorList>
            <consortium name="The Broad Institute Genomics Platform"/>
            <consortium name="The Broad Institute Genome Sequencing Center for Infectious Disease"/>
            <person name="Wu L."/>
            <person name="Ma J."/>
        </authorList>
    </citation>
    <scope>NUCLEOTIDE SEQUENCE [LARGE SCALE GENOMIC DNA]</scope>
    <source>
        <strain evidence="7">JCM 17326</strain>
    </source>
</reference>
<feature type="region of interest" description="Disordered" evidence="4">
    <location>
        <begin position="1"/>
        <end position="20"/>
    </location>
</feature>
<keyword evidence="7" id="KW-1185">Reference proteome</keyword>
<dbReference type="SUPFAM" id="SSF46785">
    <property type="entry name" value="Winged helix' DNA-binding domain"/>
    <property type="match status" value="1"/>
</dbReference>
<dbReference type="Pfam" id="PF00392">
    <property type="entry name" value="GntR"/>
    <property type="match status" value="1"/>
</dbReference>